<accession>A0ABT5N2K3</accession>
<feature type="compositionally biased region" description="Low complexity" evidence="10">
    <location>
        <begin position="1120"/>
        <end position="1135"/>
    </location>
</feature>
<dbReference type="SUPFAM" id="SSF55874">
    <property type="entry name" value="ATPase domain of HSP90 chaperone/DNA topoisomerase II/histidine kinase"/>
    <property type="match status" value="1"/>
</dbReference>
<dbReference type="InterPro" id="IPR008207">
    <property type="entry name" value="Sig_transdc_His_kin_Hpt_dom"/>
</dbReference>
<dbReference type="PROSITE" id="PS50110">
    <property type="entry name" value="RESPONSE_REGULATORY"/>
    <property type="match status" value="1"/>
</dbReference>
<keyword evidence="6" id="KW-0902">Two-component regulatory system</keyword>
<dbReference type="SUPFAM" id="SSF47384">
    <property type="entry name" value="Homodimeric domain of signal transducing histidine kinase"/>
    <property type="match status" value="1"/>
</dbReference>
<keyword evidence="9" id="KW-0175">Coiled coil</keyword>
<dbReference type="Pfam" id="PF26379">
    <property type="entry name" value="FimL_2nd"/>
    <property type="match status" value="1"/>
</dbReference>
<evidence type="ECO:0000313" key="16">
    <source>
        <dbReference type="Proteomes" id="UP001528673"/>
    </source>
</evidence>
<dbReference type="EMBL" id="JAQSIP010000006">
    <property type="protein sequence ID" value="MDD0839751.1"/>
    <property type="molecule type" value="Genomic_DNA"/>
</dbReference>
<dbReference type="SMART" id="SM00260">
    <property type="entry name" value="CheW"/>
    <property type="match status" value="1"/>
</dbReference>
<dbReference type="SMART" id="SM00448">
    <property type="entry name" value="REC"/>
    <property type="match status" value="1"/>
</dbReference>
<dbReference type="InterPro" id="IPR011006">
    <property type="entry name" value="CheY-like_superfamily"/>
</dbReference>
<feature type="domain" description="HPt" evidence="14">
    <location>
        <begin position="673"/>
        <end position="780"/>
    </location>
</feature>
<feature type="modified residue" description="Phosphohistidine" evidence="7">
    <location>
        <position position="720"/>
    </location>
</feature>
<dbReference type="InterPro" id="IPR002545">
    <property type="entry name" value="CheW-lke_dom"/>
</dbReference>
<dbReference type="InterPro" id="IPR005467">
    <property type="entry name" value="His_kinase_dom"/>
</dbReference>
<dbReference type="InterPro" id="IPR036097">
    <property type="entry name" value="HisK_dim/P_sf"/>
</dbReference>
<keyword evidence="5" id="KW-0418">Kinase</keyword>
<feature type="domain" description="HPt" evidence="14">
    <location>
        <begin position="1216"/>
        <end position="1318"/>
    </location>
</feature>
<dbReference type="InterPro" id="IPR051315">
    <property type="entry name" value="Bact_Chemotaxis_CheA"/>
</dbReference>
<feature type="coiled-coil region" evidence="9">
    <location>
        <begin position="1779"/>
        <end position="1813"/>
    </location>
</feature>
<feature type="compositionally biased region" description="Low complexity" evidence="10">
    <location>
        <begin position="1020"/>
        <end position="1044"/>
    </location>
</feature>
<feature type="region of interest" description="Disordered" evidence="10">
    <location>
        <begin position="1120"/>
        <end position="1199"/>
    </location>
</feature>
<dbReference type="Gene3D" id="1.20.120.160">
    <property type="entry name" value="HPT domain"/>
    <property type="match status" value="3"/>
</dbReference>
<evidence type="ECO:0000259" key="11">
    <source>
        <dbReference type="PROSITE" id="PS50109"/>
    </source>
</evidence>
<dbReference type="Gene3D" id="2.30.30.40">
    <property type="entry name" value="SH3 Domains"/>
    <property type="match status" value="1"/>
</dbReference>
<keyword evidence="3 8" id="KW-0597">Phosphoprotein</keyword>
<sequence length="2420" mass="256269">MRPTEAAAPVGPDAADQDLGPLAWVLDELRKSLESSVKALRRFVREAEQSAGSELGAADVSALRLARQQLHQATGALEMVGQPPVALMLRAMEGVAQKLIQSPAQCNEEVIGLIERASFAVSEYLEAVLAGHEVSPVALFPQFRDVQQWLGAERVHPADLWTHDRRLADPALPADIKPLAYSPDVRSRFDHAMLRLVKTGRPAGARAMAQLAAGLADAGSQGSRLFWKVAAGFFEGIALDLVPLDVYVKRVISRVLVQYTALSKGEAAVSDRLFQDLLFYCAQARLTPEHEAPLLRPVREAFELQSHPAADYEARRFGRFDPAVLVQARKRIAAATDTWSALAGGDRNKLRSAVDQFNLVAESLRKLHPASVALGDALQHTAEVTAEQGEVPGPALAMEVATAVLFLQACYQEHDTDEALMAERAQALAGRLQRVLSGQEVGALEPWMEELYRRVSDRQTMGSVVEELRATLTEVEKSLDGFFRQPTDAQGLSEVPAKLSQMRGVLSVLGLDQAAHATMRMRDSVERLMVDEVTDDALRAGTFERLGNSLGALGFLIDMLSYQRSLARKLFVYDEDAGELKFLGGRQRQQYGAPNEAPSSDDFASTDAAPLAPASDFQAALPQAAFEAAPAQPTVEARESALEASAGLDERTAPAWPAPQPAVPEPASAASDADLAEDDLLDVFLEEAREVLATGRAAVQALGDDPGNLTEQTVLRRAFHTLKGSSRMVGLAEFGEAAWALEQLLNAWLAEQKPASPALRQVGAHALSQLARWADDIAAHRADGWRAQPLRELADALRLEDRLLLSDAEPTDVPTAGPTDVPAPPWADLAPATEPQADAVADPLADLPALDLSGFDLEEVPGPQGADSAAASAPAPTPSADGLDLDFEAPAFNLDFGPDPSQTAPSAPLAAPLLDALTEASAEEAGDALLPDGFHLDLPEVAAPAPLADEFQTDFEPTAFLDDEAPGDAVEARGDPADLRVEDIDFAQFEAELQAGLPEADAVDPIEQALEQALNPVEPEPSAASFDAAEAAADASATPPSEAAIEPPLPDGLDLDFGQFEPSLAAAWPGELPDLTLSSPEAPSDPLAEPEPEAEPEAAQAPMSDADAATEALYDAEAALASAAEPAPDTASAADGEPPFDFDLRLEPTPFAGLAPGPVAAPAATATPAAEPTPELTPESAEAEALDDGAEVEPGSGPDTVFAEAIANESIKVIGDLRLSIPLYNVYLNEADEWSRRLQTTLGEWALELHEPVPDNAITYAHSLAGSSATVGFMSLSSLARTLEHALQHVQLQSQGRAQQAEAFVDAADEIRRLLHQFAAGFLKEPQPDVVQALLDILATESDATVAPEPDLLDEPLAQPLSAEDLSVDGLDLADLSDRLEAPASNEPAFEALAEAPPALTTPDALSALAPEHAVDPEAWPEPDSDLASERLADAASDLGDALTPGDAEPASLAEPPSLAPWDLPEADVAPPAAGEALTAAFDDAEAGSDTDRGTDADADADAETDAALTEPLDAAASLADFADEGPVSERDADAVAVAADAEAADATATDALLQQALSPERPNPDTALATAPAAAPRAELEDDIDAVDVIDPDLFPIFEEEALELLPRLGASLRRWQSGGHGDSERPEVLRLLHTLKGSARLAGALRLGDMAHRMESLIEGLGDDGADAAALDGLMARFDAMQASFDALRGFSQQAADAAARVPEEAPSDSPSDADGRDAMAEAAPATPVLHFPPTVQLLPAKALSGQSVRVRSQLLDRLVNQAGEVMISRSRLEARMGQLRGSLSELTGNLDRLRQQLRDIEVQAESQMQSRLALAKDSAAGFDPLEFDRFTRVQELTRMMAESVNDVATVQRNLQRTVEGTEDELIAQARQARELQRDLLRTRMVEFDGVSERLYAIARQSAKETGKQIKLDITGGSIEMDRGVLDRMTPAFEHLLRNAVAHGVESPEQRAAAGKPTAGHITIAVSQSGNDVSVEFADDGAGLNLARIRARAESQGLLSPGQAMSDEDAAQLIFTPGFTTVTEVTELAGRGIGMDVVRTEVNALGGRIETHTRAGEGSQFKLVLPLTTAVTQVVMLRCGQVTVGVPASLVEIVRRVGASELDASYQSGQFDLGVEWVPFFGASALLQMPPSAAEPAARTRPVVIFRSAAQRIAVHVDEVLGNQEVVVKNLGPQLARLPGLAGMSVLASGAVVMIYNPVALATVYGDQIRRCAEALRLAQAAQTPGLGLAPSDGQAAAPAVPLERVAATLAQVPLVLVVDDSITVRRVTQRLLQREGYRVALASDGLQALERLQEERPVVVLSDIEMPRMDGFDLTRNIRHDAAFRDLPIVMITSRIAAKHREHALELGVNHYLGKPYSEEELLSLVRRYAAQAAQDGPDTPDAAEDAQEQAPAAPGLEAAAGGSGLPEPQLAGPTEG</sequence>
<dbReference type="Proteomes" id="UP001528673">
    <property type="component" value="Unassembled WGS sequence"/>
</dbReference>
<keyword evidence="16" id="KW-1185">Reference proteome</keyword>
<evidence type="ECO:0000256" key="9">
    <source>
        <dbReference type="SAM" id="Coils"/>
    </source>
</evidence>
<dbReference type="SMART" id="SM01231">
    <property type="entry name" value="H-kinase_dim"/>
    <property type="match status" value="1"/>
</dbReference>
<feature type="modified residue" description="4-aspartylphosphate" evidence="8">
    <location>
        <position position="2306"/>
    </location>
</feature>
<feature type="region of interest" description="Disordered" evidence="10">
    <location>
        <begin position="808"/>
        <end position="830"/>
    </location>
</feature>
<evidence type="ECO:0000256" key="10">
    <source>
        <dbReference type="SAM" id="MobiDB-lite"/>
    </source>
</evidence>
<evidence type="ECO:0000259" key="12">
    <source>
        <dbReference type="PROSITE" id="PS50110"/>
    </source>
</evidence>
<feature type="compositionally biased region" description="Low complexity" evidence="10">
    <location>
        <begin position="861"/>
        <end position="880"/>
    </location>
</feature>
<dbReference type="EC" id="2.7.13.3" evidence="2"/>
<dbReference type="SUPFAM" id="SSF50341">
    <property type="entry name" value="CheW-like"/>
    <property type="match status" value="1"/>
</dbReference>
<dbReference type="InterPro" id="IPR036641">
    <property type="entry name" value="HPT_dom_sf"/>
</dbReference>
<dbReference type="PROSITE" id="PS50109">
    <property type="entry name" value="HIS_KIN"/>
    <property type="match status" value="1"/>
</dbReference>
<comment type="caution">
    <text evidence="15">The sequence shown here is derived from an EMBL/GenBank/DDBJ whole genome shotgun (WGS) entry which is preliminary data.</text>
</comment>
<dbReference type="InterPro" id="IPR003594">
    <property type="entry name" value="HATPase_dom"/>
</dbReference>
<feature type="domain" description="CheW-like" evidence="13">
    <location>
        <begin position="2073"/>
        <end position="2209"/>
    </location>
</feature>
<dbReference type="Gene3D" id="3.40.50.2300">
    <property type="match status" value="1"/>
</dbReference>
<feature type="compositionally biased region" description="Low complexity" evidence="10">
    <location>
        <begin position="1097"/>
        <end position="1106"/>
    </location>
</feature>
<dbReference type="RefSeq" id="WP_273952250.1">
    <property type="nucleotide sequence ID" value="NZ_JAQSIP010000006.1"/>
</dbReference>
<dbReference type="SUPFAM" id="SSF52172">
    <property type="entry name" value="CheY-like"/>
    <property type="match status" value="1"/>
</dbReference>
<feature type="compositionally biased region" description="Acidic residues" evidence="10">
    <location>
        <begin position="1181"/>
        <end position="1191"/>
    </location>
</feature>
<dbReference type="SMART" id="SM00073">
    <property type="entry name" value="HPT"/>
    <property type="match status" value="3"/>
</dbReference>
<name>A0ABT5N2K3_9BURK</name>
<dbReference type="SMART" id="SM00387">
    <property type="entry name" value="HATPase_c"/>
    <property type="match status" value="1"/>
</dbReference>
<evidence type="ECO:0000256" key="5">
    <source>
        <dbReference type="ARBA" id="ARBA00022777"/>
    </source>
</evidence>
<dbReference type="CDD" id="cd00088">
    <property type="entry name" value="HPT"/>
    <property type="match status" value="2"/>
</dbReference>
<evidence type="ECO:0000256" key="8">
    <source>
        <dbReference type="PROSITE-ProRule" id="PRU00169"/>
    </source>
</evidence>
<organism evidence="15 16">
    <name type="scientific">Curvibacter cyanobacteriorum</name>
    <dbReference type="NCBI Taxonomy" id="3026422"/>
    <lineage>
        <taxon>Bacteria</taxon>
        <taxon>Pseudomonadati</taxon>
        <taxon>Pseudomonadota</taxon>
        <taxon>Betaproteobacteria</taxon>
        <taxon>Burkholderiales</taxon>
        <taxon>Comamonadaceae</taxon>
        <taxon>Curvibacter</taxon>
    </lineage>
</organism>
<keyword evidence="4" id="KW-0808">Transferase</keyword>
<feature type="region of interest" description="Disordered" evidence="10">
    <location>
        <begin position="1017"/>
        <end position="1057"/>
    </location>
</feature>
<dbReference type="InterPro" id="IPR036890">
    <property type="entry name" value="HATPase_C_sf"/>
</dbReference>
<evidence type="ECO:0000256" key="7">
    <source>
        <dbReference type="PROSITE-ProRule" id="PRU00110"/>
    </source>
</evidence>
<feature type="region of interest" description="Disordered" evidence="10">
    <location>
        <begin position="2375"/>
        <end position="2420"/>
    </location>
</feature>
<dbReference type="CDD" id="cd17546">
    <property type="entry name" value="REC_hyHK_CKI1_RcsC-like"/>
    <property type="match status" value="1"/>
</dbReference>
<feature type="domain" description="Histidine kinase" evidence="11">
    <location>
        <begin position="1838"/>
        <end position="2071"/>
    </location>
</feature>
<dbReference type="Pfam" id="PF02895">
    <property type="entry name" value="H-kinase_dim"/>
    <property type="match status" value="1"/>
</dbReference>
<evidence type="ECO:0000256" key="1">
    <source>
        <dbReference type="ARBA" id="ARBA00000085"/>
    </source>
</evidence>
<dbReference type="InterPro" id="IPR004358">
    <property type="entry name" value="Sig_transdc_His_kin-like_C"/>
</dbReference>
<feature type="modified residue" description="Phosphohistidine" evidence="7">
    <location>
        <position position="1635"/>
    </location>
</feature>
<feature type="domain" description="Response regulatory" evidence="12">
    <location>
        <begin position="2257"/>
        <end position="2373"/>
    </location>
</feature>
<feature type="region of interest" description="Disordered" evidence="10">
    <location>
        <begin position="628"/>
        <end position="672"/>
    </location>
</feature>
<feature type="modified residue" description="Phosphohistidine" evidence="7">
    <location>
        <position position="1262"/>
    </location>
</feature>
<evidence type="ECO:0000256" key="2">
    <source>
        <dbReference type="ARBA" id="ARBA00012438"/>
    </source>
</evidence>
<dbReference type="PROSITE" id="PS50851">
    <property type="entry name" value="CHEW"/>
    <property type="match status" value="1"/>
</dbReference>
<dbReference type="InterPro" id="IPR036061">
    <property type="entry name" value="CheW-like_dom_sf"/>
</dbReference>
<gene>
    <name evidence="15" type="ORF">PSQ40_14290</name>
</gene>
<feature type="compositionally biased region" description="Low complexity" evidence="10">
    <location>
        <begin position="2392"/>
        <end position="2412"/>
    </location>
</feature>
<dbReference type="Pfam" id="PF02518">
    <property type="entry name" value="HATPase_c"/>
    <property type="match status" value="1"/>
</dbReference>
<feature type="compositionally biased region" description="Low complexity" evidence="10">
    <location>
        <begin position="1439"/>
        <end position="1461"/>
    </location>
</feature>
<evidence type="ECO:0000256" key="6">
    <source>
        <dbReference type="ARBA" id="ARBA00023012"/>
    </source>
</evidence>
<dbReference type="Gene3D" id="3.30.565.10">
    <property type="entry name" value="Histidine kinase-like ATPase, C-terminal domain"/>
    <property type="match status" value="1"/>
</dbReference>
<evidence type="ECO:0000259" key="14">
    <source>
        <dbReference type="PROSITE" id="PS50894"/>
    </source>
</evidence>
<protein>
    <recommendedName>
        <fullName evidence="2">histidine kinase</fullName>
        <ecNumber evidence="2">2.7.13.3</ecNumber>
    </recommendedName>
</protein>
<feature type="region of interest" description="Disordered" evidence="10">
    <location>
        <begin position="1439"/>
        <end position="1469"/>
    </location>
</feature>
<evidence type="ECO:0000259" key="13">
    <source>
        <dbReference type="PROSITE" id="PS50851"/>
    </source>
</evidence>
<dbReference type="Pfam" id="PF01627">
    <property type="entry name" value="Hpt"/>
    <property type="match status" value="3"/>
</dbReference>
<dbReference type="InterPro" id="IPR001789">
    <property type="entry name" value="Sig_transdc_resp-reg_receiver"/>
</dbReference>
<dbReference type="InterPro" id="IPR004105">
    <property type="entry name" value="CheA-like_dim"/>
</dbReference>
<feature type="region of interest" description="Disordered" evidence="10">
    <location>
        <begin position="587"/>
        <end position="608"/>
    </location>
</feature>
<feature type="domain" description="HPt" evidence="14">
    <location>
        <begin position="1588"/>
        <end position="1690"/>
    </location>
</feature>
<feature type="region of interest" description="Disordered" evidence="10">
    <location>
        <begin position="1698"/>
        <end position="1720"/>
    </location>
</feature>
<dbReference type="PANTHER" id="PTHR43395">
    <property type="entry name" value="SENSOR HISTIDINE KINASE CHEA"/>
    <property type="match status" value="1"/>
</dbReference>
<reference evidence="15 16" key="1">
    <citation type="submission" date="2023-02" db="EMBL/GenBank/DDBJ databases">
        <title>Bacterial whole genomic sequence of Curvibacter sp. HBC61.</title>
        <authorList>
            <person name="Le V."/>
            <person name="Ko S.-R."/>
            <person name="Ahn C.-Y."/>
            <person name="Oh H.-M."/>
        </authorList>
    </citation>
    <scope>NUCLEOTIDE SEQUENCE [LARGE SCALE GENOMIC DNA]</scope>
    <source>
        <strain evidence="15 16">HBC61</strain>
    </source>
</reference>
<evidence type="ECO:0000256" key="3">
    <source>
        <dbReference type="ARBA" id="ARBA00022553"/>
    </source>
</evidence>
<comment type="catalytic activity">
    <reaction evidence="1">
        <text>ATP + protein L-histidine = ADP + protein N-phospho-L-histidine.</text>
        <dbReference type="EC" id="2.7.13.3"/>
    </reaction>
</comment>
<dbReference type="PANTHER" id="PTHR43395:SF8">
    <property type="entry name" value="HISTIDINE KINASE"/>
    <property type="match status" value="1"/>
</dbReference>
<dbReference type="SUPFAM" id="SSF47226">
    <property type="entry name" value="Histidine-containing phosphotransfer domain, HPT domain"/>
    <property type="match status" value="5"/>
</dbReference>
<feature type="region of interest" description="Disordered" evidence="10">
    <location>
        <begin position="855"/>
        <end position="880"/>
    </location>
</feature>
<evidence type="ECO:0000256" key="4">
    <source>
        <dbReference type="ARBA" id="ARBA00022679"/>
    </source>
</evidence>
<feature type="region of interest" description="Disordered" evidence="10">
    <location>
        <begin position="1070"/>
        <end position="1106"/>
    </location>
</feature>
<feature type="compositionally biased region" description="Low complexity" evidence="10">
    <location>
        <begin position="1152"/>
        <end position="1180"/>
    </location>
</feature>
<dbReference type="Pfam" id="PF01584">
    <property type="entry name" value="CheW"/>
    <property type="match status" value="1"/>
</dbReference>
<proteinExistence type="predicted"/>
<dbReference type="Pfam" id="PF00072">
    <property type="entry name" value="Response_reg"/>
    <property type="match status" value="1"/>
</dbReference>
<dbReference type="InterPro" id="IPR058661">
    <property type="entry name" value="FimL_2nd"/>
</dbReference>
<dbReference type="PRINTS" id="PR00344">
    <property type="entry name" value="BCTRLSENSOR"/>
</dbReference>
<evidence type="ECO:0000313" key="15">
    <source>
        <dbReference type="EMBL" id="MDD0839751.1"/>
    </source>
</evidence>
<dbReference type="PROSITE" id="PS50894">
    <property type="entry name" value="HPT"/>
    <property type="match status" value="3"/>
</dbReference>